<dbReference type="Gene3D" id="3.40.630.30">
    <property type="match status" value="1"/>
</dbReference>
<dbReference type="EC" id="2.3.1.189" evidence="4"/>
<dbReference type="InterPro" id="IPR000182">
    <property type="entry name" value="GNAT_dom"/>
</dbReference>
<comment type="function">
    <text evidence="4">Catalyzes the transfer of acetyl from acetyl-CoA to desacetylmycothiol (Cys-GlcN-Ins) to form mycothiol.</text>
</comment>
<dbReference type="GO" id="GO:0008999">
    <property type="term" value="F:protein-N-terminal-alanine acetyltransferase activity"/>
    <property type="evidence" value="ECO:0007669"/>
    <property type="project" value="TreeGrafter"/>
</dbReference>
<dbReference type="GO" id="GO:0010125">
    <property type="term" value="P:mycothiol biosynthetic process"/>
    <property type="evidence" value="ECO:0007669"/>
    <property type="project" value="UniProtKB-UniRule"/>
</dbReference>
<evidence type="ECO:0000313" key="7">
    <source>
        <dbReference type="Proteomes" id="UP000215374"/>
    </source>
</evidence>
<sequence length="291" mass="31527">MTDHSALISQATAADGVAPFSEAFEQALVDATLHHTHLTTENPDTPGEVVGLAGIAPDGSAELFIHPDFRRRGLGTELARRVLAERPDAGLWAHGNLPAAQALATSLGLESTRELLVMSLSGEALSGTELELPQGMRELSLVKASEEFGREAVERDWLRVNNEAFSWHPEQGGWDMARLHRAMDTEWFDPAGVLFLYGGENGDELAGFMWTKVHPGGEGEIYVVGLASAFRGKGLGGALVEMGLVHLRRVGVPKVILYVEADNAPAVRRYEQLGFEVAERHVVYAARVKGQ</sequence>
<evidence type="ECO:0000313" key="6">
    <source>
        <dbReference type="EMBL" id="SNV82300.1"/>
    </source>
</evidence>
<reference evidence="6 7" key="1">
    <citation type="submission" date="2017-06" db="EMBL/GenBank/DDBJ databases">
        <authorList>
            <consortium name="Pathogen Informatics"/>
        </authorList>
    </citation>
    <scope>NUCLEOTIDE SEQUENCE [LARGE SCALE GENOMIC DNA]</scope>
    <source>
        <strain evidence="6 7">NCTC13015</strain>
    </source>
</reference>
<comment type="similarity">
    <text evidence="4">Belongs to the acetyltransferase family. MshD subfamily.</text>
</comment>
<accession>A0A240AG89</accession>
<feature type="binding site" evidence="4">
    <location>
        <begin position="71"/>
        <end position="76"/>
    </location>
    <ligand>
        <name>acetyl-CoA</name>
        <dbReference type="ChEBI" id="CHEBI:57288"/>
        <label>1</label>
    </ligand>
</feature>
<dbReference type="PROSITE" id="PS51186">
    <property type="entry name" value="GNAT"/>
    <property type="match status" value="2"/>
</dbReference>
<name>A0A240AG89_9CORY</name>
<dbReference type="OrthoDB" id="3208058at2"/>
<keyword evidence="1 4" id="KW-0808">Transferase</keyword>
<keyword evidence="2 4" id="KW-0677">Repeat</keyword>
<dbReference type="AlphaFoldDB" id="A0A240AG89"/>
<comment type="catalytic activity">
    <reaction evidence="4">
        <text>1D-myo-inositol 2-(L-cysteinylamino)-2-deoxy-alpha-D-glucopyranoside + acetyl-CoA = mycothiol + CoA + H(+)</text>
        <dbReference type="Rhea" id="RHEA:26172"/>
        <dbReference type="ChEBI" id="CHEBI:15378"/>
        <dbReference type="ChEBI" id="CHEBI:16768"/>
        <dbReference type="ChEBI" id="CHEBI:57287"/>
        <dbReference type="ChEBI" id="CHEBI:57288"/>
        <dbReference type="ChEBI" id="CHEBI:58887"/>
        <dbReference type="EC" id="2.3.1.189"/>
    </reaction>
</comment>
<keyword evidence="3 4" id="KW-0012">Acyltransferase</keyword>
<feature type="binding site" evidence="4">
    <location>
        <position position="220"/>
    </location>
    <ligand>
        <name>1D-myo-inositol 2-(L-cysteinylamino)-2-deoxy-alpha-D-glucopyranoside</name>
        <dbReference type="ChEBI" id="CHEBI:58887"/>
    </ligand>
</feature>
<dbReference type="SUPFAM" id="SSF55729">
    <property type="entry name" value="Acyl-CoA N-acyltransferases (Nat)"/>
    <property type="match status" value="2"/>
</dbReference>
<feature type="binding site" evidence="4">
    <location>
        <position position="258"/>
    </location>
    <ligand>
        <name>1D-myo-inositol 2-(L-cysteinylamino)-2-deoxy-alpha-D-glucopyranoside</name>
        <dbReference type="ChEBI" id="CHEBI:58887"/>
    </ligand>
</feature>
<feature type="binding site" evidence="4">
    <location>
        <begin position="63"/>
        <end position="65"/>
    </location>
    <ligand>
        <name>acetyl-CoA</name>
        <dbReference type="ChEBI" id="CHEBI:57288"/>
        <label>1</label>
    </ligand>
</feature>
<dbReference type="PANTHER" id="PTHR43617:SF31">
    <property type="entry name" value="MYCOTHIOL ACETYLTRANSFERASE"/>
    <property type="match status" value="1"/>
</dbReference>
<dbReference type="InterPro" id="IPR016181">
    <property type="entry name" value="Acyl_CoA_acyltransferase"/>
</dbReference>
<evidence type="ECO:0000256" key="4">
    <source>
        <dbReference type="HAMAP-Rule" id="MF_01698"/>
    </source>
</evidence>
<feature type="binding site" evidence="4">
    <location>
        <position position="212"/>
    </location>
    <ligand>
        <name>1D-myo-inositol 2-(L-cysteinylamino)-2-deoxy-alpha-D-glucopyranoside</name>
        <dbReference type="ChEBI" id="CHEBI:58887"/>
    </ligand>
</feature>
<dbReference type="Pfam" id="PF00583">
    <property type="entry name" value="Acetyltransf_1"/>
    <property type="match status" value="2"/>
</dbReference>
<protein>
    <recommendedName>
        <fullName evidence="4">Mycothiol acetyltransferase</fullName>
        <shortName evidence="4">MSH acetyltransferase</shortName>
        <ecNumber evidence="4">2.3.1.189</ecNumber>
    </recommendedName>
    <alternativeName>
        <fullName evidence="4">Mycothiol synthase</fullName>
    </alternativeName>
</protein>
<evidence type="ECO:0000259" key="5">
    <source>
        <dbReference type="PROSITE" id="PS51186"/>
    </source>
</evidence>
<dbReference type="Proteomes" id="UP000215374">
    <property type="component" value="Chromosome 1"/>
</dbReference>
<feature type="domain" description="N-acetyltransferase" evidence="5">
    <location>
        <begin position="147"/>
        <end position="291"/>
    </location>
</feature>
<evidence type="ECO:0000256" key="1">
    <source>
        <dbReference type="ARBA" id="ARBA00022679"/>
    </source>
</evidence>
<comment type="subunit">
    <text evidence="4">Monomer.</text>
</comment>
<evidence type="ECO:0000256" key="3">
    <source>
        <dbReference type="ARBA" id="ARBA00023315"/>
    </source>
</evidence>
<feature type="binding site" evidence="4">
    <location>
        <begin position="263"/>
        <end position="268"/>
    </location>
    <ligand>
        <name>acetyl-CoA</name>
        <dbReference type="ChEBI" id="CHEBI:57288"/>
        <label>2</label>
    </ligand>
</feature>
<proteinExistence type="inferred from homology"/>
<dbReference type="CDD" id="cd04301">
    <property type="entry name" value="NAT_SF"/>
    <property type="match status" value="2"/>
</dbReference>
<feature type="binding site" evidence="4">
    <location>
        <begin position="224"/>
        <end position="226"/>
    </location>
    <ligand>
        <name>acetyl-CoA</name>
        <dbReference type="ChEBI" id="CHEBI:57288"/>
        <label>2</label>
    </ligand>
</feature>
<comment type="caution">
    <text evidence="4">Lacks conserved residue(s) required for the propagation of feature annotation.</text>
</comment>
<dbReference type="PIRSF" id="PIRSF021524">
    <property type="entry name" value="MSH_acetyltransferase"/>
    <property type="match status" value="1"/>
</dbReference>
<gene>
    <name evidence="4 6" type="primary">mshD</name>
    <name evidence="6" type="ORF">SAMEA4535761_02053</name>
</gene>
<feature type="domain" description="N-acetyltransferase" evidence="5">
    <location>
        <begin position="1"/>
        <end position="123"/>
    </location>
</feature>
<dbReference type="GO" id="GO:0035447">
    <property type="term" value="F:mycothiol synthase activity"/>
    <property type="evidence" value="ECO:0007669"/>
    <property type="project" value="UniProtKB-UniRule"/>
</dbReference>
<dbReference type="EMBL" id="LT906467">
    <property type="protein sequence ID" value="SNV82300.1"/>
    <property type="molecule type" value="Genomic_DNA"/>
</dbReference>
<dbReference type="PANTHER" id="PTHR43617">
    <property type="entry name" value="L-AMINO ACID N-ACETYLTRANSFERASE"/>
    <property type="match status" value="1"/>
</dbReference>
<evidence type="ECO:0000256" key="2">
    <source>
        <dbReference type="ARBA" id="ARBA00022737"/>
    </source>
</evidence>
<dbReference type="HAMAP" id="MF_01698">
    <property type="entry name" value="MshD"/>
    <property type="match status" value="1"/>
</dbReference>
<organism evidence="6 7">
    <name type="scientific">Corynebacterium imitans</name>
    <dbReference type="NCBI Taxonomy" id="156978"/>
    <lineage>
        <taxon>Bacteria</taxon>
        <taxon>Bacillati</taxon>
        <taxon>Actinomycetota</taxon>
        <taxon>Actinomycetes</taxon>
        <taxon>Mycobacteriales</taxon>
        <taxon>Corynebacteriaceae</taxon>
        <taxon>Corynebacterium</taxon>
    </lineage>
</organism>
<dbReference type="InterPro" id="IPR050276">
    <property type="entry name" value="MshD_Acetyltransferase"/>
</dbReference>
<feature type="binding site" evidence="4">
    <location>
        <position position="170"/>
    </location>
    <ligand>
        <name>1D-myo-inositol 2-(L-cysteinylamino)-2-deoxy-alpha-D-glucopyranoside</name>
        <dbReference type="ChEBI" id="CHEBI:58887"/>
    </ligand>
</feature>
<dbReference type="RefSeq" id="WP_038592301.1">
    <property type="nucleotide sequence ID" value="NZ_CP009211.1"/>
</dbReference>
<dbReference type="InterPro" id="IPR017813">
    <property type="entry name" value="Mycothiol_AcTrfase"/>
</dbReference>
<feature type="binding site" evidence="4">
    <location>
        <position position="22"/>
    </location>
    <ligand>
        <name>1D-myo-inositol 2-(L-cysteinylamino)-2-deoxy-alpha-D-glucopyranoside</name>
        <dbReference type="ChEBI" id="CHEBI:58887"/>
    </ligand>
</feature>
<dbReference type="NCBIfam" id="TIGR03448">
    <property type="entry name" value="mycothiol_MshD"/>
    <property type="match status" value="1"/>
</dbReference>